<evidence type="ECO:0000313" key="2">
    <source>
        <dbReference type="Proteomes" id="UP001157502"/>
    </source>
</evidence>
<reference evidence="1" key="1">
    <citation type="submission" date="2021-05" db="EMBL/GenBank/DDBJ databases">
        <authorList>
            <person name="Pan Q."/>
            <person name="Jouanno E."/>
            <person name="Zahm M."/>
            <person name="Klopp C."/>
            <person name="Cabau C."/>
            <person name="Louis A."/>
            <person name="Berthelot C."/>
            <person name="Parey E."/>
            <person name="Roest Crollius H."/>
            <person name="Montfort J."/>
            <person name="Robinson-Rechavi M."/>
            <person name="Bouchez O."/>
            <person name="Lampietro C."/>
            <person name="Lopez Roques C."/>
            <person name="Donnadieu C."/>
            <person name="Postlethwait J."/>
            <person name="Bobe J."/>
            <person name="Dillon D."/>
            <person name="Chandos A."/>
            <person name="von Hippel F."/>
            <person name="Guiguen Y."/>
        </authorList>
    </citation>
    <scope>NUCLEOTIDE SEQUENCE</scope>
    <source>
        <strain evidence="1">YG-Jan2019</strain>
    </source>
</reference>
<accession>A0ACC2FPU2</accession>
<dbReference type="EMBL" id="CM055751">
    <property type="protein sequence ID" value="KAJ7993444.1"/>
    <property type="molecule type" value="Genomic_DNA"/>
</dbReference>
<gene>
    <name evidence="1" type="ORF">DPEC_G00272500</name>
</gene>
<keyword evidence="2" id="KW-1185">Reference proteome</keyword>
<organism evidence="1 2">
    <name type="scientific">Dallia pectoralis</name>
    <name type="common">Alaska blackfish</name>
    <dbReference type="NCBI Taxonomy" id="75939"/>
    <lineage>
        <taxon>Eukaryota</taxon>
        <taxon>Metazoa</taxon>
        <taxon>Chordata</taxon>
        <taxon>Craniata</taxon>
        <taxon>Vertebrata</taxon>
        <taxon>Euteleostomi</taxon>
        <taxon>Actinopterygii</taxon>
        <taxon>Neopterygii</taxon>
        <taxon>Teleostei</taxon>
        <taxon>Protacanthopterygii</taxon>
        <taxon>Esociformes</taxon>
        <taxon>Umbridae</taxon>
        <taxon>Dallia</taxon>
    </lineage>
</organism>
<name>A0ACC2FPU2_DALPE</name>
<sequence>MTDDETGLGTVGDPPAAHSPSTERPLVEVTFQNNPHQKKKFLESEPKALGITQIALSVYYIGSIVVLWVNDMTWGFREVLQIFVSLLVIIAGSLAIAAQNLRLPTLKAGLGIQVGACVGSVFILFCAADGFDLDHVGPKCRRSLLDIIFARLFWYKRHHHATLASYCCKVVNCCFSASTLPVITVQASPAQ</sequence>
<evidence type="ECO:0000313" key="1">
    <source>
        <dbReference type="EMBL" id="KAJ7993444.1"/>
    </source>
</evidence>
<proteinExistence type="predicted"/>
<protein>
    <submittedName>
        <fullName evidence="1">Uncharacterized protein</fullName>
    </submittedName>
</protein>
<dbReference type="Proteomes" id="UP001157502">
    <property type="component" value="Chromosome 24"/>
</dbReference>
<comment type="caution">
    <text evidence="1">The sequence shown here is derived from an EMBL/GenBank/DDBJ whole genome shotgun (WGS) entry which is preliminary data.</text>
</comment>